<dbReference type="Gene3D" id="2.40.260.10">
    <property type="entry name" value="Sortase"/>
    <property type="match status" value="1"/>
</dbReference>
<evidence type="ECO:0000256" key="5">
    <source>
        <dbReference type="SAM" id="Phobius"/>
    </source>
</evidence>
<keyword evidence="5" id="KW-1133">Transmembrane helix</keyword>
<keyword evidence="7" id="KW-1185">Reference proteome</keyword>
<dbReference type="SUPFAM" id="SSF63817">
    <property type="entry name" value="Sortase"/>
    <property type="match status" value="1"/>
</dbReference>
<feature type="active site" description="Proton donor/acceptor" evidence="4">
    <location>
        <position position="155"/>
    </location>
</feature>
<proteinExistence type="predicted"/>
<keyword evidence="2" id="KW-0378">Hydrolase</keyword>
<dbReference type="STRING" id="1423715.FD25_GL001800"/>
<dbReference type="EMBL" id="AZDV01000003">
    <property type="protein sequence ID" value="KRK96313.1"/>
    <property type="molecule type" value="Genomic_DNA"/>
</dbReference>
<dbReference type="NCBIfam" id="TIGR01076">
    <property type="entry name" value="sortase_fam"/>
    <property type="match status" value="1"/>
</dbReference>
<gene>
    <name evidence="6" type="ORF">FD25_GL001800</name>
</gene>
<evidence type="ECO:0000313" key="7">
    <source>
        <dbReference type="Proteomes" id="UP000051955"/>
    </source>
</evidence>
<dbReference type="PATRIC" id="fig|1423715.3.peg.1847"/>
<dbReference type="InterPro" id="IPR005754">
    <property type="entry name" value="Sortase"/>
</dbReference>
<dbReference type="InterPro" id="IPR023365">
    <property type="entry name" value="Sortase_dom-sf"/>
</dbReference>
<organism evidence="6 7">
    <name type="scientific">Levilactobacillus acidifarinae DSM 19394 = JCM 15949</name>
    <dbReference type="NCBI Taxonomy" id="1423715"/>
    <lineage>
        <taxon>Bacteria</taxon>
        <taxon>Bacillati</taxon>
        <taxon>Bacillota</taxon>
        <taxon>Bacilli</taxon>
        <taxon>Lactobacillales</taxon>
        <taxon>Lactobacillaceae</taxon>
        <taxon>Levilactobacillus</taxon>
    </lineage>
</organism>
<dbReference type="CDD" id="cd06165">
    <property type="entry name" value="Sortase_A"/>
    <property type="match status" value="1"/>
</dbReference>
<dbReference type="AlphaFoldDB" id="A0A0R1LU02"/>
<dbReference type="GO" id="GO:0008234">
    <property type="term" value="F:cysteine-type peptidase activity"/>
    <property type="evidence" value="ECO:0007669"/>
    <property type="project" value="UniProtKB-KW"/>
</dbReference>
<dbReference type="Pfam" id="PF04203">
    <property type="entry name" value="Sortase"/>
    <property type="match status" value="1"/>
</dbReference>
<dbReference type="GO" id="GO:0006508">
    <property type="term" value="P:proteolysis"/>
    <property type="evidence" value="ECO:0007669"/>
    <property type="project" value="UniProtKB-KW"/>
</dbReference>
<dbReference type="RefSeq" id="WP_057800681.1">
    <property type="nucleotide sequence ID" value="NZ_AZDV01000003.1"/>
</dbReference>
<accession>A0A0R1LU02</accession>
<name>A0A0R1LU02_9LACO</name>
<dbReference type="InterPro" id="IPR042007">
    <property type="entry name" value="Sortase_A"/>
</dbReference>
<keyword evidence="1" id="KW-0645">Protease</keyword>
<dbReference type="Proteomes" id="UP000051955">
    <property type="component" value="Unassembled WGS sequence"/>
</dbReference>
<evidence type="ECO:0000256" key="1">
    <source>
        <dbReference type="ARBA" id="ARBA00022670"/>
    </source>
</evidence>
<keyword evidence="3" id="KW-0788">Thiol protease</keyword>
<keyword evidence="5" id="KW-0472">Membrane</keyword>
<evidence type="ECO:0000313" key="6">
    <source>
        <dbReference type="EMBL" id="KRK96313.1"/>
    </source>
</evidence>
<feature type="transmembrane region" description="Helical" evidence="5">
    <location>
        <begin position="17"/>
        <end position="36"/>
    </location>
</feature>
<evidence type="ECO:0000256" key="2">
    <source>
        <dbReference type="ARBA" id="ARBA00022801"/>
    </source>
</evidence>
<evidence type="ECO:0008006" key="8">
    <source>
        <dbReference type="Google" id="ProtNLM"/>
    </source>
</evidence>
<comment type="caution">
    <text evidence="6">The sequence shown here is derived from an EMBL/GenBank/DDBJ whole genome shotgun (WGS) entry which is preliminary data.</text>
</comment>
<feature type="active site" description="Acyl-thioester intermediate" evidence="4">
    <location>
        <position position="230"/>
    </location>
</feature>
<protein>
    <recommendedName>
        <fullName evidence="8">Sortase (Surface protein transpeptidase)</fullName>
    </recommendedName>
</protein>
<keyword evidence="5" id="KW-0812">Transmembrane</keyword>
<reference evidence="6 7" key="1">
    <citation type="journal article" date="2015" name="Genome Announc.">
        <title>Expanding the biotechnology potential of lactobacilli through comparative genomics of 213 strains and associated genera.</title>
        <authorList>
            <person name="Sun Z."/>
            <person name="Harris H.M."/>
            <person name="McCann A."/>
            <person name="Guo C."/>
            <person name="Argimon S."/>
            <person name="Zhang W."/>
            <person name="Yang X."/>
            <person name="Jeffery I.B."/>
            <person name="Cooney J.C."/>
            <person name="Kagawa T.F."/>
            <person name="Liu W."/>
            <person name="Song Y."/>
            <person name="Salvetti E."/>
            <person name="Wrobel A."/>
            <person name="Rasinkangas P."/>
            <person name="Parkhill J."/>
            <person name="Rea M.C."/>
            <person name="O'Sullivan O."/>
            <person name="Ritari J."/>
            <person name="Douillard F.P."/>
            <person name="Paul Ross R."/>
            <person name="Yang R."/>
            <person name="Briner A.E."/>
            <person name="Felis G.E."/>
            <person name="de Vos W.M."/>
            <person name="Barrangou R."/>
            <person name="Klaenhammer T.R."/>
            <person name="Caufield P.W."/>
            <person name="Cui Y."/>
            <person name="Zhang H."/>
            <person name="O'Toole P.W."/>
        </authorList>
    </citation>
    <scope>NUCLEOTIDE SEQUENCE [LARGE SCALE GENOMIC DNA]</scope>
    <source>
        <strain evidence="6 7">DSM 19394</strain>
    </source>
</reference>
<evidence type="ECO:0000256" key="4">
    <source>
        <dbReference type="PIRSR" id="PIRSR605754-1"/>
    </source>
</evidence>
<evidence type="ECO:0000256" key="3">
    <source>
        <dbReference type="ARBA" id="ARBA00022807"/>
    </source>
</evidence>
<sequence>MGTQAPQKRKNGWSRQFWGWLGILLLIGGGLTAIVYRDQIAPQVDAGILRTFDKPQKYQAEPKTIHQNTQKDRPGAISDHKWRQQQGAVRSISALDYLRRPKLSAHLILGSVAVPSLQMSLPILKGATSRNLQIGAGTLKQGERMGTGNYAMAAHNMDQPGYMFSNLPRIKEGAKIYLTDLDQVYVYRAQTHRDRQAPWHSYYYHRQVRPSNVQTIQDIPRTPIVTLVTCNATGSAREVVQGKYLHHYAYATASANIRRSFDVSTVTRTTIV</sequence>